<protein>
    <submittedName>
        <fullName evidence="1">Uncharacterized protein</fullName>
    </submittedName>
</protein>
<reference evidence="1" key="1">
    <citation type="submission" date="2023-01" db="EMBL/GenBank/DDBJ databases">
        <authorList>
            <person name="Van Ghelder C."/>
            <person name="Rancurel C."/>
        </authorList>
    </citation>
    <scope>NUCLEOTIDE SEQUENCE</scope>
    <source>
        <strain evidence="1">CNCM I-4278</strain>
    </source>
</reference>
<evidence type="ECO:0000313" key="1">
    <source>
        <dbReference type="EMBL" id="CAI6295163.1"/>
    </source>
</evidence>
<proteinExistence type="predicted"/>
<keyword evidence="2" id="KW-1185">Reference proteome</keyword>
<dbReference type="EMBL" id="CAOQHR010000002">
    <property type="protein sequence ID" value="CAI6295163.1"/>
    <property type="molecule type" value="Genomic_DNA"/>
</dbReference>
<dbReference type="AlphaFoldDB" id="A0A9W4U723"/>
<comment type="caution">
    <text evidence="1">The sequence shown here is derived from an EMBL/GenBank/DDBJ whole genome shotgun (WGS) entry which is preliminary data.</text>
</comment>
<gene>
    <name evidence="1" type="ORF">PDIGIT_LOCUS2617</name>
</gene>
<name>A0A9W4U723_9PLEO</name>
<dbReference type="Proteomes" id="UP001152607">
    <property type="component" value="Unassembled WGS sequence"/>
</dbReference>
<organism evidence="1 2">
    <name type="scientific">Periconia digitata</name>
    <dbReference type="NCBI Taxonomy" id="1303443"/>
    <lineage>
        <taxon>Eukaryota</taxon>
        <taxon>Fungi</taxon>
        <taxon>Dikarya</taxon>
        <taxon>Ascomycota</taxon>
        <taxon>Pezizomycotina</taxon>
        <taxon>Dothideomycetes</taxon>
        <taxon>Pleosporomycetidae</taxon>
        <taxon>Pleosporales</taxon>
        <taxon>Massarineae</taxon>
        <taxon>Periconiaceae</taxon>
        <taxon>Periconia</taxon>
    </lineage>
</organism>
<sequence>MLTPLVHRRLDRPQIRMHGAKNRVIGTVTQIINEQPYKQTSACLIALAFFMRAGSLTHF</sequence>
<evidence type="ECO:0000313" key="2">
    <source>
        <dbReference type="Proteomes" id="UP001152607"/>
    </source>
</evidence>
<accession>A0A9W4U723</accession>